<dbReference type="RefSeq" id="WP_117393467.1">
    <property type="nucleotide sequence ID" value="NZ_QWDC01000003.1"/>
</dbReference>
<dbReference type="GO" id="GO:0000160">
    <property type="term" value="P:phosphorelay signal transduction system"/>
    <property type="evidence" value="ECO:0007669"/>
    <property type="project" value="InterPro"/>
</dbReference>
<dbReference type="InterPro" id="IPR001789">
    <property type="entry name" value="Sig_transdc_resp-reg_receiver"/>
</dbReference>
<protein>
    <submittedName>
        <fullName evidence="4">DNA-binding response regulator</fullName>
    </submittedName>
</protein>
<sequence length="129" mass="14635">MNKHIVIIEDDQEILDLLTESLSRGGYRVTPLRHIRTFEELIDLAPDAYIIDELLPVINGHIICMILKSKPQTKNTPVLLISGDHRLEHVASLCEADDYLHKPFDAYHELPERLRSLIGSTEIVNDGNA</sequence>
<gene>
    <name evidence="4" type="ORF">D0C36_20115</name>
</gene>
<dbReference type="AlphaFoldDB" id="A0A372NQN2"/>
<evidence type="ECO:0000256" key="1">
    <source>
        <dbReference type="ARBA" id="ARBA00022553"/>
    </source>
</evidence>
<keyword evidence="4" id="KW-0238">DNA-binding</keyword>
<dbReference type="InterPro" id="IPR011006">
    <property type="entry name" value="CheY-like_superfamily"/>
</dbReference>
<dbReference type="PROSITE" id="PS50110">
    <property type="entry name" value="RESPONSE_REGULATORY"/>
    <property type="match status" value="1"/>
</dbReference>
<evidence type="ECO:0000256" key="2">
    <source>
        <dbReference type="PROSITE-ProRule" id="PRU00169"/>
    </source>
</evidence>
<reference evidence="4 5" key="1">
    <citation type="submission" date="2018-08" db="EMBL/GenBank/DDBJ databases">
        <title>Mucilaginibacter sp. MYSH2.</title>
        <authorList>
            <person name="Seo T."/>
        </authorList>
    </citation>
    <scope>NUCLEOTIDE SEQUENCE [LARGE SCALE GENOMIC DNA]</scope>
    <source>
        <strain evidence="4 5">MYSH2</strain>
    </source>
</reference>
<dbReference type="PANTHER" id="PTHR44591:SF3">
    <property type="entry name" value="RESPONSE REGULATORY DOMAIN-CONTAINING PROTEIN"/>
    <property type="match status" value="1"/>
</dbReference>
<accession>A0A372NQN2</accession>
<comment type="caution">
    <text evidence="4">The sequence shown here is derived from an EMBL/GenBank/DDBJ whole genome shotgun (WGS) entry which is preliminary data.</text>
</comment>
<dbReference type="GO" id="GO:0003677">
    <property type="term" value="F:DNA binding"/>
    <property type="evidence" value="ECO:0007669"/>
    <property type="project" value="UniProtKB-KW"/>
</dbReference>
<dbReference type="PANTHER" id="PTHR44591">
    <property type="entry name" value="STRESS RESPONSE REGULATOR PROTEIN 1"/>
    <property type="match status" value="1"/>
</dbReference>
<dbReference type="SMART" id="SM00448">
    <property type="entry name" value="REC"/>
    <property type="match status" value="1"/>
</dbReference>
<name>A0A372NQN2_9SPHI</name>
<evidence type="ECO:0000313" key="5">
    <source>
        <dbReference type="Proteomes" id="UP000264217"/>
    </source>
</evidence>
<dbReference type="Proteomes" id="UP000264217">
    <property type="component" value="Unassembled WGS sequence"/>
</dbReference>
<proteinExistence type="predicted"/>
<dbReference type="Gene3D" id="3.40.50.2300">
    <property type="match status" value="1"/>
</dbReference>
<dbReference type="EMBL" id="QWDC01000003">
    <property type="protein sequence ID" value="RFZ91244.1"/>
    <property type="molecule type" value="Genomic_DNA"/>
</dbReference>
<dbReference type="InterPro" id="IPR050595">
    <property type="entry name" value="Bact_response_regulator"/>
</dbReference>
<dbReference type="OrthoDB" id="710898at2"/>
<organism evidence="4 5">
    <name type="scientific">Mucilaginibacter conchicola</name>
    <dbReference type="NCBI Taxonomy" id="2303333"/>
    <lineage>
        <taxon>Bacteria</taxon>
        <taxon>Pseudomonadati</taxon>
        <taxon>Bacteroidota</taxon>
        <taxon>Sphingobacteriia</taxon>
        <taxon>Sphingobacteriales</taxon>
        <taxon>Sphingobacteriaceae</taxon>
        <taxon>Mucilaginibacter</taxon>
    </lineage>
</organism>
<feature type="modified residue" description="4-aspartylphosphate" evidence="2">
    <location>
        <position position="52"/>
    </location>
</feature>
<keyword evidence="1 2" id="KW-0597">Phosphoprotein</keyword>
<feature type="domain" description="Response regulatory" evidence="3">
    <location>
        <begin position="4"/>
        <end position="117"/>
    </location>
</feature>
<keyword evidence="5" id="KW-1185">Reference proteome</keyword>
<dbReference type="SUPFAM" id="SSF52172">
    <property type="entry name" value="CheY-like"/>
    <property type="match status" value="1"/>
</dbReference>
<dbReference type="Pfam" id="PF00072">
    <property type="entry name" value="Response_reg"/>
    <property type="match status" value="1"/>
</dbReference>
<evidence type="ECO:0000313" key="4">
    <source>
        <dbReference type="EMBL" id="RFZ91244.1"/>
    </source>
</evidence>
<evidence type="ECO:0000259" key="3">
    <source>
        <dbReference type="PROSITE" id="PS50110"/>
    </source>
</evidence>